<protein>
    <recommendedName>
        <fullName evidence="5">FAD/NAD(P)-binding domain-containing protein</fullName>
    </recommendedName>
</protein>
<reference evidence="6" key="1">
    <citation type="submission" date="2018-05" db="EMBL/GenBank/DDBJ databases">
        <authorList>
            <person name="Lanie J.A."/>
            <person name="Ng W.-L."/>
            <person name="Kazmierczak K.M."/>
            <person name="Andrzejewski T.M."/>
            <person name="Davidsen T.M."/>
            <person name="Wayne K.J."/>
            <person name="Tettelin H."/>
            <person name="Glass J.I."/>
            <person name="Rusch D."/>
            <person name="Podicherti R."/>
            <person name="Tsui H.-C.T."/>
            <person name="Winkler M.E."/>
        </authorList>
    </citation>
    <scope>NUCLEOTIDE SEQUENCE</scope>
</reference>
<dbReference type="EMBL" id="UINC01018744">
    <property type="protein sequence ID" value="SVA78990.1"/>
    <property type="molecule type" value="Genomic_DNA"/>
</dbReference>
<organism evidence="6">
    <name type="scientific">marine metagenome</name>
    <dbReference type="NCBI Taxonomy" id="408172"/>
    <lineage>
        <taxon>unclassified sequences</taxon>
        <taxon>metagenomes</taxon>
        <taxon>ecological metagenomes</taxon>
    </lineage>
</organism>
<dbReference type="Pfam" id="PF07992">
    <property type="entry name" value="Pyr_redox_2"/>
    <property type="match status" value="1"/>
</dbReference>
<dbReference type="PANTHER" id="PTHR42913">
    <property type="entry name" value="APOPTOSIS-INDUCING FACTOR 1"/>
    <property type="match status" value="1"/>
</dbReference>
<keyword evidence="4" id="KW-0560">Oxidoreductase</keyword>
<name>A0A381YPS8_9ZZZZ</name>
<feature type="domain" description="FAD/NAD(P)-binding" evidence="5">
    <location>
        <begin position="9"/>
        <end position="243"/>
    </location>
</feature>
<evidence type="ECO:0000256" key="3">
    <source>
        <dbReference type="ARBA" id="ARBA00022827"/>
    </source>
</evidence>
<dbReference type="GO" id="GO:0003955">
    <property type="term" value="F:NAD(P)H dehydrogenase (quinone) activity"/>
    <property type="evidence" value="ECO:0007669"/>
    <property type="project" value="TreeGrafter"/>
</dbReference>
<dbReference type="GO" id="GO:0019646">
    <property type="term" value="P:aerobic electron transport chain"/>
    <property type="evidence" value="ECO:0007669"/>
    <property type="project" value="TreeGrafter"/>
</dbReference>
<dbReference type="AlphaFoldDB" id="A0A381YPS8"/>
<evidence type="ECO:0000256" key="2">
    <source>
        <dbReference type="ARBA" id="ARBA00022630"/>
    </source>
</evidence>
<evidence type="ECO:0000256" key="1">
    <source>
        <dbReference type="ARBA" id="ARBA00001974"/>
    </source>
</evidence>
<dbReference type="InterPro" id="IPR036188">
    <property type="entry name" value="FAD/NAD-bd_sf"/>
</dbReference>
<dbReference type="SUPFAM" id="SSF51905">
    <property type="entry name" value="FAD/NAD(P)-binding domain"/>
    <property type="match status" value="2"/>
</dbReference>
<feature type="non-terminal residue" evidence="6">
    <location>
        <position position="243"/>
    </location>
</feature>
<evidence type="ECO:0000313" key="6">
    <source>
        <dbReference type="EMBL" id="SVA78990.1"/>
    </source>
</evidence>
<evidence type="ECO:0000256" key="4">
    <source>
        <dbReference type="ARBA" id="ARBA00023002"/>
    </source>
</evidence>
<dbReference type="Gene3D" id="3.50.50.100">
    <property type="match status" value="1"/>
</dbReference>
<dbReference type="InterPro" id="IPR051169">
    <property type="entry name" value="NADH-Q_oxidoreductase"/>
</dbReference>
<dbReference type="InterPro" id="IPR023753">
    <property type="entry name" value="FAD/NAD-binding_dom"/>
</dbReference>
<accession>A0A381YPS8</accession>
<proteinExistence type="predicted"/>
<gene>
    <name evidence="6" type="ORF">METZ01_LOCUS131844</name>
</gene>
<keyword evidence="3" id="KW-0274">FAD</keyword>
<sequence>MQQIPDVRDIVLVGGGHSHVQVLRRFGMRPEPGVRLTLVAREPHTPYSGMLPGFIAGQYPWDAIHIDLARLGAFCNARFIADEVIGVDPEDNRVLFVDRPSIRYDVLSINTGGVPLQGMPVHDTVLPVKPIGRFIEAWEGLVDRTRGHAEFPLAIVGGGPGSVELAVAIAERFGSRFCITLVTADSALLRGHSNRMRTAIERVLGLHGIVTATGFTVSNVDNAGLWSASGDFIAAESTLWVTG</sequence>
<dbReference type="PANTHER" id="PTHR42913:SF9">
    <property type="entry name" value="SLR1591 PROTEIN"/>
    <property type="match status" value="1"/>
</dbReference>
<comment type="cofactor">
    <cofactor evidence="1">
        <name>FAD</name>
        <dbReference type="ChEBI" id="CHEBI:57692"/>
    </cofactor>
</comment>
<keyword evidence="2" id="KW-0285">Flavoprotein</keyword>
<evidence type="ECO:0000259" key="5">
    <source>
        <dbReference type="Pfam" id="PF07992"/>
    </source>
</evidence>